<sequence length="137" mass="14364">MVKTIVDYQISQPLIGTTTGAILIPASPSAVSLAEFGLNVTSAVNDVVIQGLVGITSTLLLPQLAVKVLRDHSLVVFAEQVNVTSVNSVEDVPIIFTDINAPMGFHSYTLTVELLFPSVTTGAFVIGPITLSGTLLQ</sequence>
<organism evidence="1 2">
    <name type="scientific">Cohnella kolymensis</name>
    <dbReference type="NCBI Taxonomy" id="1590652"/>
    <lineage>
        <taxon>Bacteria</taxon>
        <taxon>Bacillati</taxon>
        <taxon>Bacillota</taxon>
        <taxon>Bacilli</taxon>
        <taxon>Bacillales</taxon>
        <taxon>Paenibacillaceae</taxon>
        <taxon>Cohnella</taxon>
    </lineage>
</organism>
<dbReference type="EMBL" id="JXAL01000027">
    <property type="protein sequence ID" value="KIL34693.1"/>
    <property type="molecule type" value="Genomic_DNA"/>
</dbReference>
<accession>A0ABR5A0W2</accession>
<evidence type="ECO:0000313" key="1">
    <source>
        <dbReference type="EMBL" id="KIL34693.1"/>
    </source>
</evidence>
<protein>
    <submittedName>
        <fullName evidence="1">Uncharacterized protein</fullName>
    </submittedName>
</protein>
<dbReference type="Proteomes" id="UP000054526">
    <property type="component" value="Unassembled WGS sequence"/>
</dbReference>
<gene>
    <name evidence="1" type="ORF">SD71_18245</name>
</gene>
<comment type="caution">
    <text evidence="1">The sequence shown here is derived from an EMBL/GenBank/DDBJ whole genome shotgun (WGS) entry which is preliminary data.</text>
</comment>
<proteinExistence type="predicted"/>
<keyword evidence="2" id="KW-1185">Reference proteome</keyword>
<dbReference type="RefSeq" id="WP_041066415.1">
    <property type="nucleotide sequence ID" value="NZ_JXAL01000027.1"/>
</dbReference>
<reference evidence="1 2" key="1">
    <citation type="submission" date="2014-12" db="EMBL/GenBank/DDBJ databases">
        <title>Draft genome sequence of Cohnella kolymensis strain B-2846.</title>
        <authorList>
            <person name="Karlyshev A.V."/>
            <person name="Kudryashova E.B."/>
        </authorList>
    </citation>
    <scope>NUCLEOTIDE SEQUENCE [LARGE SCALE GENOMIC DNA]</scope>
    <source>
        <strain evidence="1 2">VKM B-2846</strain>
    </source>
</reference>
<name>A0ABR5A0W2_9BACL</name>
<evidence type="ECO:0000313" key="2">
    <source>
        <dbReference type="Proteomes" id="UP000054526"/>
    </source>
</evidence>